<dbReference type="OrthoDB" id="9808601at2"/>
<comment type="similarity">
    <text evidence="1 4">Belongs to the carbohydrate kinase PfkB family.</text>
</comment>
<proteinExistence type="inferred from homology"/>
<evidence type="ECO:0000313" key="7">
    <source>
        <dbReference type="EMBL" id="EHY87288.1"/>
    </source>
</evidence>
<keyword evidence="8" id="KW-1185">Reference proteome</keyword>
<reference evidence="7 8" key="1">
    <citation type="journal article" date="2012" name="Stand. Genomic Sci.">
        <title>Genome sequence of the soil bacterium Saccharomonospora azurea type strain (NA-128(T)).</title>
        <authorList>
            <person name="Klenk H.P."/>
            <person name="Held B."/>
            <person name="Lucas S."/>
            <person name="Lapidus A."/>
            <person name="Copeland A."/>
            <person name="Hammon N."/>
            <person name="Pitluck S."/>
            <person name="Goodwin L.A."/>
            <person name="Han C."/>
            <person name="Tapia R."/>
            <person name="Brambilla E.M."/>
            <person name="Potter G."/>
            <person name="Land M."/>
            <person name="Ivanova N."/>
            <person name="Rohde M."/>
            <person name="Goker M."/>
            <person name="Detter J.C."/>
            <person name="Kyrpides N.C."/>
            <person name="Woyke T."/>
        </authorList>
    </citation>
    <scope>NUCLEOTIDE SEQUENCE [LARGE SCALE GENOMIC DNA]</scope>
    <source>
        <strain evidence="7 8">NA-128</strain>
    </source>
</reference>
<evidence type="ECO:0000256" key="1">
    <source>
        <dbReference type="ARBA" id="ARBA00010688"/>
    </source>
</evidence>
<dbReference type="AlphaFoldDB" id="H8G719"/>
<keyword evidence="3 4" id="KW-0418">Kinase</keyword>
<dbReference type="Pfam" id="PF00294">
    <property type="entry name" value="PfkB"/>
    <property type="match status" value="1"/>
</dbReference>
<name>H8G719_9PSEU</name>
<dbReference type="PROSITE" id="PS00583">
    <property type="entry name" value="PFKB_KINASES_1"/>
    <property type="match status" value="1"/>
</dbReference>
<dbReference type="GO" id="GO:0006796">
    <property type="term" value="P:phosphate-containing compound metabolic process"/>
    <property type="evidence" value="ECO:0007669"/>
    <property type="project" value="UniProtKB-ARBA"/>
</dbReference>
<evidence type="ECO:0000256" key="2">
    <source>
        <dbReference type="ARBA" id="ARBA00022679"/>
    </source>
</evidence>
<dbReference type="PRINTS" id="PR00990">
    <property type="entry name" value="RIBOKINASE"/>
</dbReference>
<dbReference type="Gene3D" id="3.40.1190.20">
    <property type="match status" value="1"/>
</dbReference>
<dbReference type="InterPro" id="IPR011611">
    <property type="entry name" value="PfkB_dom"/>
</dbReference>
<dbReference type="PANTHER" id="PTHR10584">
    <property type="entry name" value="SUGAR KINASE"/>
    <property type="match status" value="1"/>
</dbReference>
<accession>H8G719</accession>
<dbReference type="HOGENOM" id="CLU_027634_6_0_11"/>
<protein>
    <submittedName>
        <fullName evidence="7">Sugar kinase, ribokinase</fullName>
    </submittedName>
</protein>
<evidence type="ECO:0000256" key="5">
    <source>
        <dbReference type="SAM" id="MobiDB-lite"/>
    </source>
</evidence>
<sequence>MSPVVSGETVPDRITVVGNVNLDVVVAGVAALPPPGTEQIVPSIAVRPGGSAANTAVTLAQLGRDTVLVGRVGEDGTARLLDAELDMPGLRTHLVRAAGESTSVTVAAEAPGHDRAFLSALGALAGMDASAVPADVLSSRFLLLSGYFLLPVLRDERARALFSAARDAGARTALDTGWDPGNWSATTRAEVLGLLEQVDVFLPNTDEIRALADRSDVTAAARSVAESSGTTVVVKCGSEGALVVSPDGAVVECPTPQVRVQDSTGAGDAFNAGLLHRLAEGYSPTEAADYGVRVAATVISRPSHDRRFSPSDVLPARRDGVSA</sequence>
<dbReference type="RefSeq" id="WP_005437972.1">
    <property type="nucleotide sequence ID" value="NZ_CM001466.1"/>
</dbReference>
<evidence type="ECO:0000313" key="8">
    <source>
        <dbReference type="Proteomes" id="UP000004705"/>
    </source>
</evidence>
<dbReference type="EMBL" id="CM001466">
    <property type="protein sequence ID" value="EHY87288.1"/>
    <property type="molecule type" value="Genomic_DNA"/>
</dbReference>
<organism evidence="7 8">
    <name type="scientific">Saccharomonospora azurea NA-128</name>
    <dbReference type="NCBI Taxonomy" id="882081"/>
    <lineage>
        <taxon>Bacteria</taxon>
        <taxon>Bacillati</taxon>
        <taxon>Actinomycetota</taxon>
        <taxon>Actinomycetes</taxon>
        <taxon>Pseudonocardiales</taxon>
        <taxon>Pseudonocardiaceae</taxon>
        <taxon>Saccharomonospora</taxon>
    </lineage>
</organism>
<dbReference type="InterPro" id="IPR029056">
    <property type="entry name" value="Ribokinase-like"/>
</dbReference>
<dbReference type="PANTHER" id="PTHR10584:SF166">
    <property type="entry name" value="RIBOKINASE"/>
    <property type="match status" value="1"/>
</dbReference>
<evidence type="ECO:0000256" key="4">
    <source>
        <dbReference type="RuleBase" id="RU003704"/>
    </source>
</evidence>
<gene>
    <name evidence="7" type="ORF">SacazDRAFT_00307</name>
</gene>
<dbReference type="SUPFAM" id="SSF53613">
    <property type="entry name" value="Ribokinase-like"/>
    <property type="match status" value="1"/>
</dbReference>
<dbReference type="InterPro" id="IPR002139">
    <property type="entry name" value="Ribo/fructo_kinase"/>
</dbReference>
<feature type="region of interest" description="Disordered" evidence="5">
    <location>
        <begin position="304"/>
        <end position="323"/>
    </location>
</feature>
<feature type="domain" description="Carbohydrate kinase PfkB" evidence="6">
    <location>
        <begin position="13"/>
        <end position="303"/>
    </location>
</feature>
<dbReference type="GO" id="GO:0005829">
    <property type="term" value="C:cytosol"/>
    <property type="evidence" value="ECO:0007669"/>
    <property type="project" value="TreeGrafter"/>
</dbReference>
<keyword evidence="2 4" id="KW-0808">Transferase</keyword>
<dbReference type="GO" id="GO:0016301">
    <property type="term" value="F:kinase activity"/>
    <property type="evidence" value="ECO:0007669"/>
    <property type="project" value="UniProtKB-KW"/>
</dbReference>
<evidence type="ECO:0000256" key="3">
    <source>
        <dbReference type="ARBA" id="ARBA00022777"/>
    </source>
</evidence>
<dbReference type="PROSITE" id="PS00584">
    <property type="entry name" value="PFKB_KINASES_2"/>
    <property type="match status" value="1"/>
</dbReference>
<dbReference type="Proteomes" id="UP000004705">
    <property type="component" value="Chromosome"/>
</dbReference>
<evidence type="ECO:0000259" key="6">
    <source>
        <dbReference type="Pfam" id="PF00294"/>
    </source>
</evidence>
<dbReference type="InterPro" id="IPR002173">
    <property type="entry name" value="Carboh/pur_kinase_PfkB_CS"/>
</dbReference>